<dbReference type="EMBL" id="JADDXF010000521">
    <property type="protein sequence ID" value="MBE8432320.1"/>
    <property type="molecule type" value="Genomic_DNA"/>
</dbReference>
<name>A0AA41BKU0_LEPIR</name>
<evidence type="ECO:0000256" key="1">
    <source>
        <dbReference type="SAM" id="MobiDB-lite"/>
    </source>
</evidence>
<proteinExistence type="predicted"/>
<comment type="caution">
    <text evidence="2">The sequence shown here is derived from an EMBL/GenBank/DDBJ whole genome shotgun (WGS) entry which is preliminary data.</text>
</comment>
<feature type="compositionally biased region" description="Basic and acidic residues" evidence="1">
    <location>
        <begin position="1"/>
        <end position="10"/>
    </location>
</feature>
<feature type="region of interest" description="Disordered" evidence="1">
    <location>
        <begin position="1"/>
        <end position="42"/>
    </location>
</feature>
<protein>
    <submittedName>
        <fullName evidence="2">Tail assembly protein</fullName>
    </submittedName>
</protein>
<organism evidence="2 3">
    <name type="scientific">Leptospira interrogans serovar Pomona</name>
    <dbReference type="NCBI Taxonomy" id="44276"/>
    <lineage>
        <taxon>Bacteria</taxon>
        <taxon>Pseudomonadati</taxon>
        <taxon>Spirochaetota</taxon>
        <taxon>Spirochaetia</taxon>
        <taxon>Leptospirales</taxon>
        <taxon>Leptospiraceae</taxon>
        <taxon>Leptospira</taxon>
    </lineage>
</organism>
<evidence type="ECO:0000313" key="2">
    <source>
        <dbReference type="EMBL" id="MBE8432320.1"/>
    </source>
</evidence>
<evidence type="ECO:0000313" key="3">
    <source>
        <dbReference type="Proteomes" id="UP000644282"/>
    </source>
</evidence>
<reference evidence="2" key="1">
    <citation type="submission" date="2020-10" db="EMBL/GenBank/DDBJ databases">
        <title>New Zealand Leptospira genomics.</title>
        <authorList>
            <person name="Wilkinson D.A."/>
            <person name="Nisa S."/>
            <person name="Moinet M."/>
            <person name="Benschop J."/>
        </authorList>
    </citation>
    <scope>NUCLEOTIDE SEQUENCE</scope>
    <source>
        <strain evidence="2">ESR8</strain>
    </source>
</reference>
<dbReference type="AlphaFoldDB" id="A0AA41BKU0"/>
<gene>
    <name evidence="2" type="ORF">IQB77_21670</name>
</gene>
<feature type="non-terminal residue" evidence="2">
    <location>
        <position position="1"/>
    </location>
</feature>
<dbReference type="Proteomes" id="UP000644282">
    <property type="component" value="Unassembled WGS sequence"/>
</dbReference>
<accession>A0AA41BKU0</accession>
<sequence length="42" mass="4489">QMMSTRDESTSGKVVVIGSPLQANTTSRQDGGITRPSVVIRQ</sequence>